<keyword evidence="2" id="KW-1185">Reference proteome</keyword>
<dbReference type="EMBL" id="LR882967">
    <property type="protein sequence ID" value="CAD5950595.1"/>
    <property type="molecule type" value="Genomic_DNA"/>
</dbReference>
<name>A0A9W4CPJ1_9CYAN</name>
<gene>
    <name evidence="1" type="ORF">NO713_02534</name>
</gene>
<reference evidence="1" key="1">
    <citation type="submission" date="2020-09" db="EMBL/GenBank/DDBJ databases">
        <authorList>
            <person name="Blom J."/>
        </authorList>
    </citation>
    <scope>NUCLEOTIDE SEQUENCE</scope>
    <source>
        <strain evidence="1">No.713</strain>
    </source>
</reference>
<accession>A0A9W4CPJ1</accession>
<protein>
    <submittedName>
        <fullName evidence="1">Uncharacterized protein</fullName>
    </submittedName>
</protein>
<evidence type="ECO:0000313" key="2">
    <source>
        <dbReference type="Proteomes" id="UP001153719"/>
    </source>
</evidence>
<proteinExistence type="predicted"/>
<organism evidence="1 2">
    <name type="scientific">Planktothrix pseudagardhii</name>
    <dbReference type="NCBI Taxonomy" id="132604"/>
    <lineage>
        <taxon>Bacteria</taxon>
        <taxon>Bacillati</taxon>
        <taxon>Cyanobacteriota</taxon>
        <taxon>Cyanophyceae</taxon>
        <taxon>Oscillatoriophycideae</taxon>
        <taxon>Oscillatoriales</taxon>
        <taxon>Microcoleaceae</taxon>
        <taxon>Planktothrix</taxon>
    </lineage>
</organism>
<dbReference type="Proteomes" id="UP001153719">
    <property type="component" value="Chromosome"/>
</dbReference>
<dbReference type="KEGG" id="ppsu:NO713_02534"/>
<dbReference type="AlphaFoldDB" id="A0A9W4CPJ1"/>
<evidence type="ECO:0000313" key="1">
    <source>
        <dbReference type="EMBL" id="CAD5950595.1"/>
    </source>
</evidence>
<sequence length="36" mass="3955">MRILSLKQTAILATTTYITELQSDLIDSALTISNNT</sequence>